<evidence type="ECO:0000313" key="2">
    <source>
        <dbReference type="Proteomes" id="UP000434925"/>
    </source>
</evidence>
<gene>
    <name evidence="1" type="ORF">F7R14_12170</name>
</gene>
<name>A0A7V7P555_9PSED</name>
<comment type="caution">
    <text evidence="1">The sequence shown here is derived from an EMBL/GenBank/DDBJ whole genome shotgun (WGS) entry which is preliminary data.</text>
</comment>
<reference evidence="1 2" key="1">
    <citation type="submission" date="2019-09" db="EMBL/GenBank/DDBJ databases">
        <title>Draft genome sequences of 48 bacterial type strains from the CCUG.</title>
        <authorList>
            <person name="Tunovic T."/>
            <person name="Pineiro-Iglesias B."/>
            <person name="Unosson C."/>
            <person name="Inganas E."/>
            <person name="Ohlen M."/>
            <person name="Cardew S."/>
            <person name="Jensie-Markopoulos S."/>
            <person name="Salva-Serra F."/>
            <person name="Jaen-Luchoro D."/>
            <person name="Karlsson R."/>
            <person name="Svensson-Stadler L."/>
            <person name="Chun J."/>
            <person name="Moore E."/>
        </authorList>
    </citation>
    <scope>NUCLEOTIDE SEQUENCE [LARGE SCALE GENOMIC DNA]</scope>
    <source>
        <strain evidence="1 2">CCUG 51522</strain>
    </source>
</reference>
<dbReference type="EMBL" id="VZPO01000004">
    <property type="protein sequence ID" value="KAB0505244.1"/>
    <property type="molecule type" value="Genomic_DNA"/>
</dbReference>
<proteinExistence type="predicted"/>
<sequence>MLSPEDGWRYTPFASKPAPTLDLGRTQMLCTLKIYCGSGLARESGLSATKKLNLPLIHKPHRPHFELRSTPHMNSIGCITSDRRKCAPTRVKLRGFLAPHSTGAFHVPRYLESLFD</sequence>
<accession>A0A7V7P555</accession>
<dbReference type="AlphaFoldDB" id="A0A7V7P555"/>
<organism evidence="1 2">
    <name type="scientific">Pseudomonas lini</name>
    <dbReference type="NCBI Taxonomy" id="163011"/>
    <lineage>
        <taxon>Bacteria</taxon>
        <taxon>Pseudomonadati</taxon>
        <taxon>Pseudomonadota</taxon>
        <taxon>Gammaproteobacteria</taxon>
        <taxon>Pseudomonadales</taxon>
        <taxon>Pseudomonadaceae</taxon>
        <taxon>Pseudomonas</taxon>
    </lineage>
</organism>
<protein>
    <submittedName>
        <fullName evidence="1">Uncharacterized protein</fullName>
    </submittedName>
</protein>
<dbReference type="Proteomes" id="UP000434925">
    <property type="component" value="Unassembled WGS sequence"/>
</dbReference>
<evidence type="ECO:0000313" key="1">
    <source>
        <dbReference type="EMBL" id="KAB0505244.1"/>
    </source>
</evidence>